<dbReference type="Proteomes" id="UP001304300">
    <property type="component" value="Chromosome"/>
</dbReference>
<accession>A0AAQ3QUZ8</accession>
<evidence type="ECO:0000313" key="2">
    <source>
        <dbReference type="EMBL" id="WOO40983.1"/>
    </source>
</evidence>
<keyword evidence="2" id="KW-0449">Lipoprotein</keyword>
<reference evidence="2 3" key="1">
    <citation type="submission" date="2023-10" db="EMBL/GenBank/DDBJ databases">
        <title>Rubellicoccus peritrichatus gen. nov., sp. nov., isolated from an algae of coral reef tank.</title>
        <authorList>
            <person name="Luo J."/>
        </authorList>
    </citation>
    <scope>NUCLEOTIDE SEQUENCE [LARGE SCALE GENOMIC DNA]</scope>
    <source>
        <strain evidence="2 3">CR14</strain>
    </source>
</reference>
<evidence type="ECO:0000259" key="1">
    <source>
        <dbReference type="Pfam" id="PF17131"/>
    </source>
</evidence>
<evidence type="ECO:0000313" key="3">
    <source>
        <dbReference type="Proteomes" id="UP001304300"/>
    </source>
</evidence>
<proteinExistence type="predicted"/>
<keyword evidence="3" id="KW-1185">Reference proteome</keyword>
<dbReference type="Pfam" id="PF17131">
    <property type="entry name" value="LolA_like"/>
    <property type="match status" value="1"/>
</dbReference>
<dbReference type="EMBL" id="CP136920">
    <property type="protein sequence ID" value="WOO40983.1"/>
    <property type="molecule type" value="Genomic_DNA"/>
</dbReference>
<feature type="domain" description="Uncharacterized protein TP-0789" evidence="1">
    <location>
        <begin position="104"/>
        <end position="275"/>
    </location>
</feature>
<dbReference type="RefSeq" id="WP_317833285.1">
    <property type="nucleotide sequence ID" value="NZ_CP136920.1"/>
</dbReference>
<gene>
    <name evidence="2" type="ORF">RZN69_20380</name>
</gene>
<name>A0AAQ3QUZ8_9BACT</name>
<dbReference type="InterPro" id="IPR033399">
    <property type="entry name" value="TP_0789-like"/>
</dbReference>
<dbReference type="CDD" id="cd16329">
    <property type="entry name" value="LolA_like"/>
    <property type="match status" value="1"/>
</dbReference>
<dbReference type="KEGG" id="puo:RZN69_20380"/>
<dbReference type="AlphaFoldDB" id="A0AAQ3QUZ8"/>
<sequence length="296" mass="34031">MAKIATFFISMKNSQSHRFITASTIILMLVLFSGFRPFPQSAESVVRGVESAFQVNSHAELYVMVRVEKNGEIHTDQWLLMYEYDDQDTRGVWRILPRYGHESTTLLSIQQPGKATKLFLKSGEDGALEEVDGMARRRAFGPSDWNMEDIYDDDKHDWSHRKIGSAMVRGVGTIVIESRYDDPTLRDQSIYSKRRVYLAKDNQRFLRSDYYDRTGTMVKTVNAAHHENVGSDDGVPRIRPRRLEIVDLQDGSMTVMVRVYSVFDEELPRELFSEEGVASWDASTDKKLIELLEKDS</sequence>
<protein>
    <submittedName>
        <fullName evidence="2">Outer membrane lipoprotein-sorting protein</fullName>
    </submittedName>
</protein>
<dbReference type="Gene3D" id="2.50.20.10">
    <property type="entry name" value="Lipoprotein localisation LolA/LolB/LppX"/>
    <property type="match status" value="1"/>
</dbReference>
<organism evidence="2 3">
    <name type="scientific">Rubellicoccus peritrichatus</name>
    <dbReference type="NCBI Taxonomy" id="3080537"/>
    <lineage>
        <taxon>Bacteria</taxon>
        <taxon>Pseudomonadati</taxon>
        <taxon>Verrucomicrobiota</taxon>
        <taxon>Opitutia</taxon>
        <taxon>Puniceicoccales</taxon>
        <taxon>Cerasicoccaceae</taxon>
        <taxon>Rubellicoccus</taxon>
    </lineage>
</organism>